<name>A0A3N4L4H1_9PEZI</name>
<dbReference type="Pfam" id="PF02466">
    <property type="entry name" value="Tim17"/>
    <property type="match status" value="1"/>
</dbReference>
<dbReference type="OrthoDB" id="39659at2759"/>
<reference evidence="1 2" key="1">
    <citation type="journal article" date="2018" name="Nat. Ecol. Evol.">
        <title>Pezizomycetes genomes reveal the molecular basis of ectomycorrhizal truffle lifestyle.</title>
        <authorList>
            <person name="Murat C."/>
            <person name="Payen T."/>
            <person name="Noel B."/>
            <person name="Kuo A."/>
            <person name="Morin E."/>
            <person name="Chen J."/>
            <person name="Kohler A."/>
            <person name="Krizsan K."/>
            <person name="Balestrini R."/>
            <person name="Da Silva C."/>
            <person name="Montanini B."/>
            <person name="Hainaut M."/>
            <person name="Levati E."/>
            <person name="Barry K.W."/>
            <person name="Belfiori B."/>
            <person name="Cichocki N."/>
            <person name="Clum A."/>
            <person name="Dockter R.B."/>
            <person name="Fauchery L."/>
            <person name="Guy J."/>
            <person name="Iotti M."/>
            <person name="Le Tacon F."/>
            <person name="Lindquist E.A."/>
            <person name="Lipzen A."/>
            <person name="Malagnac F."/>
            <person name="Mello A."/>
            <person name="Molinier V."/>
            <person name="Miyauchi S."/>
            <person name="Poulain J."/>
            <person name="Riccioni C."/>
            <person name="Rubini A."/>
            <person name="Sitrit Y."/>
            <person name="Splivallo R."/>
            <person name="Traeger S."/>
            <person name="Wang M."/>
            <person name="Zifcakova L."/>
            <person name="Wipf D."/>
            <person name="Zambonelli A."/>
            <person name="Paolocci F."/>
            <person name="Nowrousian M."/>
            <person name="Ottonello S."/>
            <person name="Baldrian P."/>
            <person name="Spatafora J.W."/>
            <person name="Henrissat B."/>
            <person name="Nagy L.G."/>
            <person name="Aury J.M."/>
            <person name="Wincker P."/>
            <person name="Grigoriev I.V."/>
            <person name="Bonfante P."/>
            <person name="Martin F.M."/>
        </authorList>
    </citation>
    <scope>NUCLEOTIDE SEQUENCE [LARGE SCALE GENOMIC DNA]</scope>
    <source>
        <strain evidence="1 2">CCBAS932</strain>
    </source>
</reference>
<dbReference type="GO" id="GO:0005778">
    <property type="term" value="C:peroxisomal membrane"/>
    <property type="evidence" value="ECO:0007669"/>
    <property type="project" value="TreeGrafter"/>
</dbReference>
<dbReference type="AlphaFoldDB" id="A0A3N4L4H1"/>
<dbReference type="InterPro" id="IPR019531">
    <property type="entry name" value="Pmp4"/>
</dbReference>
<dbReference type="InParanoid" id="A0A3N4L4H1"/>
<dbReference type="PANTHER" id="PTHR15460">
    <property type="entry name" value="PEROXISOMAL MEMBRANE PROTEIN 4"/>
    <property type="match status" value="1"/>
</dbReference>
<sequence length="224" mass="24631">MAAPIAPSKLQALQETITTFLLDPRNHDLLTILKGLRNGLVYGTKVRFPHALVMVLLFRTGTLRSKATQILTATRTHATNLGLFVTLYKTTMLALRHLSPTGKERSADSFVAGALGGYVVFGRGGSGNSVNMQIVVYVFARVVLALAKLAVSDGPLCVVRGEKAREGVGRVAWPLFAGGSWAMVMWLFRWYPEAVQASMRSSMVYLYDNAETWTGIRDFLIHNK</sequence>
<keyword evidence="2" id="KW-1185">Reference proteome</keyword>
<gene>
    <name evidence="1" type="ORF">P167DRAFT_515113</name>
</gene>
<evidence type="ECO:0000313" key="1">
    <source>
        <dbReference type="EMBL" id="RPB17733.1"/>
    </source>
</evidence>
<dbReference type="Proteomes" id="UP000277580">
    <property type="component" value="Unassembled WGS sequence"/>
</dbReference>
<accession>A0A3N4L4H1</accession>
<dbReference type="EMBL" id="ML119105">
    <property type="protein sequence ID" value="RPB17733.1"/>
    <property type="molecule type" value="Genomic_DNA"/>
</dbReference>
<proteinExistence type="predicted"/>
<evidence type="ECO:0000313" key="2">
    <source>
        <dbReference type="Proteomes" id="UP000277580"/>
    </source>
</evidence>
<dbReference type="PIRSF" id="PIRSF013674">
    <property type="entry name" value="PXMP4"/>
    <property type="match status" value="1"/>
</dbReference>
<dbReference type="PANTHER" id="PTHR15460:SF3">
    <property type="entry name" value="PEROXISOMAL MEMBRANE PROTEIN 4"/>
    <property type="match status" value="1"/>
</dbReference>
<dbReference type="STRING" id="1392247.A0A3N4L4H1"/>
<organism evidence="1 2">
    <name type="scientific">Morchella conica CCBAS932</name>
    <dbReference type="NCBI Taxonomy" id="1392247"/>
    <lineage>
        <taxon>Eukaryota</taxon>
        <taxon>Fungi</taxon>
        <taxon>Dikarya</taxon>
        <taxon>Ascomycota</taxon>
        <taxon>Pezizomycotina</taxon>
        <taxon>Pezizomycetes</taxon>
        <taxon>Pezizales</taxon>
        <taxon>Morchellaceae</taxon>
        <taxon>Morchella</taxon>
    </lineage>
</organism>
<protein>
    <submittedName>
        <fullName evidence="1">Peroxisomal membrane protein 4</fullName>
    </submittedName>
</protein>